<evidence type="ECO:0000313" key="2">
    <source>
        <dbReference type="EMBL" id="MCW6533922.1"/>
    </source>
</evidence>
<keyword evidence="1" id="KW-0812">Transmembrane</keyword>
<dbReference type="AlphaFoldDB" id="A0AA41Z6U2"/>
<keyword evidence="1" id="KW-0472">Membrane</keyword>
<evidence type="ECO:0000313" key="3">
    <source>
        <dbReference type="Proteomes" id="UP001165565"/>
    </source>
</evidence>
<proteinExistence type="predicted"/>
<dbReference type="Proteomes" id="UP001165565">
    <property type="component" value="Unassembled WGS sequence"/>
</dbReference>
<feature type="transmembrane region" description="Helical" evidence="1">
    <location>
        <begin position="12"/>
        <end position="36"/>
    </location>
</feature>
<dbReference type="RefSeq" id="WP_179513967.1">
    <property type="nucleotide sequence ID" value="NZ_JANFAV010000002.1"/>
</dbReference>
<comment type="caution">
    <text evidence="2">The sequence shown here is derived from an EMBL/GenBank/DDBJ whole genome shotgun (WGS) entry which is preliminary data.</text>
</comment>
<gene>
    <name evidence="2" type="ORF">NEE01_03910</name>
</gene>
<reference evidence="2" key="1">
    <citation type="submission" date="2022-06" db="EMBL/GenBank/DDBJ databases">
        <title>Sphingomonas sp. nov. isolated from rhizosphere soil of tomato.</title>
        <authorList>
            <person name="Dong H."/>
            <person name="Gao R."/>
        </authorList>
    </citation>
    <scope>NUCLEOTIDE SEQUENCE</scope>
    <source>
        <strain evidence="2">MMSM24</strain>
    </source>
</reference>
<keyword evidence="1" id="KW-1133">Transmembrane helix</keyword>
<evidence type="ECO:0000256" key="1">
    <source>
        <dbReference type="SAM" id="Phobius"/>
    </source>
</evidence>
<name>A0AA41Z6U2_9SPHN</name>
<dbReference type="EMBL" id="JANFAV010000002">
    <property type="protein sequence ID" value="MCW6533922.1"/>
    <property type="molecule type" value="Genomic_DNA"/>
</dbReference>
<accession>A0AA41Z6U2</accession>
<protein>
    <submittedName>
        <fullName evidence="2">DUF2474 domain-containing protein</fullName>
    </submittedName>
</protein>
<sequence>MAEQAPLSKRLAWMAAIWCGSVLALGAVAGVIRLVLKP</sequence>
<organism evidence="2 3">
    <name type="scientific">Sphingomonas lycopersici</name>
    <dbReference type="NCBI Taxonomy" id="2951807"/>
    <lineage>
        <taxon>Bacteria</taxon>
        <taxon>Pseudomonadati</taxon>
        <taxon>Pseudomonadota</taxon>
        <taxon>Alphaproteobacteria</taxon>
        <taxon>Sphingomonadales</taxon>
        <taxon>Sphingomonadaceae</taxon>
        <taxon>Sphingomonas</taxon>
    </lineage>
</organism>
<dbReference type="Pfam" id="PF10617">
    <property type="entry name" value="DUF2474"/>
    <property type="match status" value="1"/>
</dbReference>
<keyword evidence="3" id="KW-1185">Reference proteome</keyword>
<dbReference type="InterPro" id="IPR018895">
    <property type="entry name" value="DUF2474"/>
</dbReference>